<evidence type="ECO:0000313" key="5">
    <source>
        <dbReference type="EMBL" id="CAB3262557.1"/>
    </source>
</evidence>
<proteinExistence type="evidence at transcript level"/>
<dbReference type="AlphaFoldDB" id="A0A6F9DH94"/>
<dbReference type="GO" id="GO:0008270">
    <property type="term" value="F:zinc ion binding"/>
    <property type="evidence" value="ECO:0007669"/>
    <property type="project" value="UniProtKB-KW"/>
</dbReference>
<feature type="compositionally biased region" description="Basic and acidic residues" evidence="3">
    <location>
        <begin position="1142"/>
        <end position="1159"/>
    </location>
</feature>
<protein>
    <submittedName>
        <fullName evidence="5">Uncharacterized protein LOC100180335</fullName>
    </submittedName>
</protein>
<feature type="compositionally biased region" description="Basic and acidic residues" evidence="3">
    <location>
        <begin position="536"/>
        <end position="545"/>
    </location>
</feature>
<feature type="region of interest" description="Disordered" evidence="3">
    <location>
        <begin position="1034"/>
        <end position="1159"/>
    </location>
</feature>
<name>A0A6F9DH94_9ASCI</name>
<sequence>MEELLPKQVCRFCDEGVPTHICFSCVDIQNENDSENNGVLICQTCMTSFHCKGMFLTHFTSSLASIDKTQSMISEVKKINNFVSASTSQEILKLNVKRSLLKIRNDEASDFVHMKLMSVWNAFVDQLTAKEKEINNEIQDQVQKLCKKADVQREKIKEIATKSANDCEVLLSKLTAQNRSVSEEDLKEENHQFEKLCELKEETEKILANSLPSIGPYVDIDLGDIHESGLKWMNNIKLKEIQFHAADTLQNNKEIVTELYTILSDETEYVVPSSFVSQTMLNPRHNWISIPQPSVAKHGVWICHALEYYLLQASEQKLLESIPESDIPQIAQNSTLIAVKYREQTKMHRCFITIPGDGRSKQRRRKDLDVQLQLVDNWENPPMKPVPASKLLFFALDDLAQSFPYFCMNVVVETEADQPEKVKEWTPLVRKKLSKQLDSKQNMKVKMERPLPFKTGDRFLTWLVDLTLGDVSLKTLFTEEEKEIEKPKLCQDVRVLRGDDIPVVRETIKPEDEITVPLSENSGHPPTTDAPQSTGTEEKSSWDEKANNVSPCEVVCGVLVDLSEEVGLSSSAGDGCLDGKCSDGGKADNLNSFKEGELGEIKAVEENDGSVQHVGALQAASIEERKEHLANVQRELKKILIAKDTNDDPQQSQSLLDDNTDHISAEMQELQPTLKPATDCNNNASNEKAAENEEDPVNDIKFNAPSDFSLDDDEVHQHATADMTGDLDEYTPECSSLCVADNQHIDTNWQATTTKQHHALSANASQFQMPRHHDPTQVGGVSLKEPAGPRVYMAPPGVGPDLSFGMPMIRLPAEVWAQDIEWTSSERASLRYVTLIIFGENSTEFINSGIIGEPPISIRKYWSGLIREQQWLWSLLPPPIYYQCIDYEMQRFPDLRNEFCRYCIPFNINQLVQRLGPQMPVYLQNFPELKGVLDIINNHRAQSQWRQVVAKNDNIVVSVSSACDPSKIQPPGTAMSPPGKEESPNQSGSAELTRHSPASLPELSRYSYRKMPGQSNTVLSENIPIILKRSKSEGKMQDLTIKRTISNKSDTGNESSSTISHSGERECDWIEDEEEFAITPPAMSSEPKTSGSHARGDRGDGRGQQCYNCGAFSHKRGQCPHGPRQEKNSNYARKTNRFPRGRRQEHGDYTERDHRRNKR</sequence>
<reference evidence="5" key="1">
    <citation type="submission" date="2020-04" db="EMBL/GenBank/DDBJ databases">
        <authorList>
            <person name="Neveu A P."/>
        </authorList>
    </citation>
    <scope>NUCLEOTIDE SEQUENCE</scope>
    <source>
        <tissue evidence="5">Whole embryo</tissue>
    </source>
</reference>
<feature type="compositionally biased region" description="Polar residues" evidence="3">
    <location>
        <begin position="1043"/>
        <end position="1061"/>
    </location>
</feature>
<feature type="region of interest" description="Disordered" evidence="3">
    <location>
        <begin position="962"/>
        <end position="1001"/>
    </location>
</feature>
<dbReference type="GO" id="GO:0003676">
    <property type="term" value="F:nucleic acid binding"/>
    <property type="evidence" value="ECO:0007669"/>
    <property type="project" value="InterPro"/>
</dbReference>
<organism evidence="5">
    <name type="scientific">Phallusia mammillata</name>
    <dbReference type="NCBI Taxonomy" id="59560"/>
    <lineage>
        <taxon>Eukaryota</taxon>
        <taxon>Metazoa</taxon>
        <taxon>Chordata</taxon>
        <taxon>Tunicata</taxon>
        <taxon>Ascidiacea</taxon>
        <taxon>Phlebobranchia</taxon>
        <taxon>Ascidiidae</taxon>
        <taxon>Phallusia</taxon>
    </lineage>
</organism>
<feature type="coiled-coil region" evidence="2">
    <location>
        <begin position="124"/>
        <end position="155"/>
    </location>
</feature>
<dbReference type="EMBL" id="LR786709">
    <property type="protein sequence ID" value="CAB3262557.1"/>
    <property type="molecule type" value="mRNA"/>
</dbReference>
<gene>
    <name evidence="5" type="primary">LOC100180335</name>
</gene>
<keyword evidence="1" id="KW-0479">Metal-binding</keyword>
<dbReference type="InterPro" id="IPR001878">
    <property type="entry name" value="Znf_CCHC"/>
</dbReference>
<accession>A0A6F9DH94</accession>
<evidence type="ECO:0000259" key="4">
    <source>
        <dbReference type="PROSITE" id="PS50158"/>
    </source>
</evidence>
<dbReference type="PROSITE" id="PS50158">
    <property type="entry name" value="ZF_CCHC"/>
    <property type="match status" value="1"/>
</dbReference>
<feature type="region of interest" description="Disordered" evidence="3">
    <location>
        <begin position="511"/>
        <end position="545"/>
    </location>
</feature>
<keyword evidence="1" id="KW-0862">Zinc</keyword>
<evidence type="ECO:0000256" key="2">
    <source>
        <dbReference type="SAM" id="Coils"/>
    </source>
</evidence>
<keyword evidence="1" id="KW-0863">Zinc-finger</keyword>
<evidence type="ECO:0000256" key="3">
    <source>
        <dbReference type="SAM" id="MobiDB-lite"/>
    </source>
</evidence>
<feature type="compositionally biased region" description="Polar residues" evidence="3">
    <location>
        <begin position="518"/>
        <end position="535"/>
    </location>
</feature>
<keyword evidence="2" id="KW-0175">Coiled coil</keyword>
<feature type="domain" description="CCHC-type" evidence="4">
    <location>
        <begin position="1106"/>
        <end position="1120"/>
    </location>
</feature>
<evidence type="ECO:0000256" key="1">
    <source>
        <dbReference type="PROSITE-ProRule" id="PRU00047"/>
    </source>
</evidence>
<feature type="region of interest" description="Disordered" evidence="3">
    <location>
        <begin position="672"/>
        <end position="695"/>
    </location>
</feature>